<dbReference type="GeneID" id="303203513"/>
<dbReference type="PROSITE" id="PS50943">
    <property type="entry name" value="HTH_CROC1"/>
    <property type="match status" value="1"/>
</dbReference>
<proteinExistence type="predicted"/>
<comment type="caution">
    <text evidence="3">The sequence shown here is derived from an EMBL/GenBank/DDBJ whole genome shotgun (WGS) entry which is preliminary data.</text>
</comment>
<evidence type="ECO:0000256" key="1">
    <source>
        <dbReference type="SAM" id="MobiDB-lite"/>
    </source>
</evidence>
<dbReference type="GO" id="GO:0003677">
    <property type="term" value="F:DNA binding"/>
    <property type="evidence" value="ECO:0007669"/>
    <property type="project" value="InterPro"/>
</dbReference>
<evidence type="ECO:0000259" key="2">
    <source>
        <dbReference type="PROSITE" id="PS50943"/>
    </source>
</evidence>
<organism evidence="3 4">
    <name type="scientific">Bifidobacterium boum</name>
    <dbReference type="NCBI Taxonomy" id="78343"/>
    <lineage>
        <taxon>Bacteria</taxon>
        <taxon>Bacillati</taxon>
        <taxon>Actinomycetota</taxon>
        <taxon>Actinomycetes</taxon>
        <taxon>Bifidobacteriales</taxon>
        <taxon>Bifidobacteriaceae</taxon>
        <taxon>Bifidobacterium</taxon>
    </lineage>
</organism>
<name>A0A086ZNT4_9BIFI</name>
<feature type="domain" description="HTH cro/C1-type" evidence="2">
    <location>
        <begin position="19"/>
        <end position="73"/>
    </location>
</feature>
<dbReference type="SUPFAM" id="SSF47413">
    <property type="entry name" value="lambda repressor-like DNA-binding domains"/>
    <property type="match status" value="1"/>
</dbReference>
<dbReference type="RefSeq" id="WP_026502460.1">
    <property type="nucleotide sequence ID" value="NZ_JGYQ01000007.1"/>
</dbReference>
<accession>A0A086ZNT4</accession>
<reference evidence="3 4" key="1">
    <citation type="submission" date="2014-03" db="EMBL/GenBank/DDBJ databases">
        <title>Genomics of Bifidobacteria.</title>
        <authorList>
            <person name="Ventura M."/>
            <person name="Milani C."/>
            <person name="Lugli G.A."/>
        </authorList>
    </citation>
    <scope>NUCLEOTIDE SEQUENCE [LARGE SCALE GENOMIC DNA]</scope>
    <source>
        <strain evidence="3 4">LMG 10736</strain>
    </source>
</reference>
<dbReference type="Proteomes" id="UP000029093">
    <property type="component" value="Unassembled WGS sequence"/>
</dbReference>
<feature type="compositionally biased region" description="Basic and acidic residues" evidence="1">
    <location>
        <begin position="136"/>
        <end position="147"/>
    </location>
</feature>
<evidence type="ECO:0000313" key="4">
    <source>
        <dbReference type="Proteomes" id="UP000029093"/>
    </source>
</evidence>
<dbReference type="InterPro" id="IPR001387">
    <property type="entry name" value="Cro/C1-type_HTH"/>
</dbReference>
<dbReference type="EMBL" id="JGYQ01000007">
    <property type="protein sequence ID" value="KFI48184.1"/>
    <property type="molecule type" value="Genomic_DNA"/>
</dbReference>
<dbReference type="AlphaFoldDB" id="A0A086ZNT4"/>
<dbReference type="OrthoDB" id="3240393at2"/>
<feature type="region of interest" description="Disordered" evidence="1">
    <location>
        <begin position="81"/>
        <end position="113"/>
    </location>
</feature>
<dbReference type="InterPro" id="IPR010982">
    <property type="entry name" value="Lambda_DNA-bd_dom_sf"/>
</dbReference>
<keyword evidence="4" id="KW-1185">Reference proteome</keyword>
<protein>
    <submittedName>
        <fullName evidence="3">Putative HTH domain</fullName>
    </submittedName>
</protein>
<gene>
    <name evidence="3" type="ORF">BBOU_0312</name>
</gene>
<sequence>MAKGAKIPTVESKSLSIAVKRAMAARDIKTPALAKESGVPYGTLRRILELNTVADYEQLQKIATALRMPLSRIIADAERLAQDPEIQAESVSTAGERRPVDGADEGSTTTAQVTDDLIDRIAAHPEDYDVAANKDPNARFEAETPRD</sequence>
<evidence type="ECO:0000313" key="3">
    <source>
        <dbReference type="EMBL" id="KFI48184.1"/>
    </source>
</evidence>
<feature type="region of interest" description="Disordered" evidence="1">
    <location>
        <begin position="125"/>
        <end position="147"/>
    </location>
</feature>
<dbReference type="CDD" id="cd00093">
    <property type="entry name" value="HTH_XRE"/>
    <property type="match status" value="1"/>
</dbReference>
<dbReference type="Gene3D" id="1.10.260.40">
    <property type="entry name" value="lambda repressor-like DNA-binding domains"/>
    <property type="match status" value="1"/>
</dbReference>